<dbReference type="AlphaFoldDB" id="A0A1D1XTY1"/>
<dbReference type="PANTHER" id="PTHR35467">
    <property type="match status" value="1"/>
</dbReference>
<protein>
    <submittedName>
        <fullName evidence="1">Isoleucine--tRNA ligase</fullName>
    </submittedName>
</protein>
<dbReference type="PANTHER" id="PTHR35467:SF2">
    <property type="entry name" value="PROTEIN NEOXANTHIN-DEFICIENT 1"/>
    <property type="match status" value="1"/>
</dbReference>
<name>A0A1D1XTY1_9ARAE</name>
<evidence type="ECO:0000313" key="1">
    <source>
        <dbReference type="EMBL" id="JAT45839.1"/>
    </source>
</evidence>
<proteinExistence type="predicted"/>
<dbReference type="InterPro" id="IPR039343">
    <property type="entry name" value="NDX1-like"/>
</dbReference>
<dbReference type="SUPFAM" id="SSF160104">
    <property type="entry name" value="Acetoacetate decarboxylase-like"/>
    <property type="match status" value="1"/>
</dbReference>
<dbReference type="GO" id="GO:0016874">
    <property type="term" value="F:ligase activity"/>
    <property type="evidence" value="ECO:0007669"/>
    <property type="project" value="UniProtKB-KW"/>
</dbReference>
<dbReference type="Gene3D" id="2.40.400.10">
    <property type="entry name" value="Acetoacetate decarboxylase-like"/>
    <property type="match status" value="1"/>
</dbReference>
<reference evidence="1" key="1">
    <citation type="submission" date="2015-07" db="EMBL/GenBank/DDBJ databases">
        <title>Transcriptome Assembly of Anthurium amnicola.</title>
        <authorList>
            <person name="Suzuki J."/>
        </authorList>
    </citation>
    <scope>NUCLEOTIDE SEQUENCE</scope>
</reference>
<organism evidence="1">
    <name type="scientific">Anthurium amnicola</name>
    <dbReference type="NCBI Taxonomy" id="1678845"/>
    <lineage>
        <taxon>Eukaryota</taxon>
        <taxon>Viridiplantae</taxon>
        <taxon>Streptophyta</taxon>
        <taxon>Embryophyta</taxon>
        <taxon>Tracheophyta</taxon>
        <taxon>Spermatophyta</taxon>
        <taxon>Magnoliopsida</taxon>
        <taxon>Liliopsida</taxon>
        <taxon>Araceae</taxon>
        <taxon>Pothoideae</taxon>
        <taxon>Potheae</taxon>
        <taxon>Anthurium</taxon>
    </lineage>
</organism>
<keyword evidence="1" id="KW-0436">Ligase</keyword>
<dbReference type="EMBL" id="GDJX01022097">
    <property type="protein sequence ID" value="JAT45839.1"/>
    <property type="molecule type" value="Transcribed_RNA"/>
</dbReference>
<sequence>MGAAEIKDSHSFPDYSHGPPWMFKGRALYQLHLVKAKIARRFIPKELKLVEAFGYTLGGMFLAHYDASPAGVFDELVVIAGIVWNPPTSCAWAARVLVNNHEACKHGRKEIGLPSYFANFSKKTGENLQTPRKKQDSVPFCNPKVQTNIEIIEAMDNGAIALCNITLPLTVLESKQNKKWMGPLVRLSLPSFSGKTMDNPHLLKYACHIECRMSVVEPAKISRLTKDKLSRRPEDQKFSENMVLTEKEGRYLSISMLLSKPIIALQFSSLMMHVEAPTILSSYLKTKKSEVSKESSQAPNLHITKPFVG</sequence>
<dbReference type="InterPro" id="IPR023375">
    <property type="entry name" value="ADC_dom_sf"/>
</dbReference>
<gene>
    <name evidence="1" type="primary">ileS_65</name>
    <name evidence="1" type="ORF">g.76370</name>
</gene>
<accession>A0A1D1XTY1</accession>